<feature type="domain" description="HTH cro/C1-type" evidence="1">
    <location>
        <begin position="40"/>
        <end position="75"/>
    </location>
</feature>
<geneLocation type="plasmid" evidence="2 3">
    <name>pGD02.2.1</name>
</geneLocation>
<dbReference type="SUPFAM" id="SSF47413">
    <property type="entry name" value="lambda repressor-like DNA-binding domains"/>
    <property type="match status" value="1"/>
</dbReference>
<name>A0AA46X2I1_RHORH</name>
<dbReference type="InterPro" id="IPR001387">
    <property type="entry name" value="Cro/C1-type_HTH"/>
</dbReference>
<dbReference type="Gene3D" id="1.10.260.40">
    <property type="entry name" value="lambda repressor-like DNA-binding domains"/>
    <property type="match status" value="1"/>
</dbReference>
<dbReference type="GO" id="GO:0003677">
    <property type="term" value="F:DNA binding"/>
    <property type="evidence" value="ECO:0007669"/>
    <property type="project" value="InterPro"/>
</dbReference>
<dbReference type="PROSITE" id="PS50943">
    <property type="entry name" value="HTH_CROC1"/>
    <property type="match status" value="1"/>
</dbReference>
<reference evidence="2 3" key="1">
    <citation type="journal article" date="2021" name="Front. Microbiol.">
        <title>Bacterial Transformation of Aromatic Monomers in Softwood Black Liquor.</title>
        <authorList>
            <person name="Navas L.E."/>
            <person name="Dexter G."/>
            <person name="Liu J."/>
            <person name="Levy-Booth D."/>
            <person name="Cho M."/>
            <person name="Jang S.K."/>
            <person name="Mansfield S.D."/>
            <person name="Renneckar S."/>
            <person name="Mohn W.W."/>
            <person name="Eltis L.D."/>
        </authorList>
    </citation>
    <scope>NUCLEOTIDE SEQUENCE [LARGE SCALE GENOMIC DNA]</scope>
    <source>
        <strain evidence="2 3">GD02</strain>
    </source>
</reference>
<keyword evidence="2" id="KW-0614">Plasmid</keyword>
<gene>
    <name evidence="2" type="ORF">KUM34_028450</name>
</gene>
<dbReference type="InterPro" id="IPR010982">
    <property type="entry name" value="Lambda_DNA-bd_dom_sf"/>
</dbReference>
<accession>A0AA46X2I1</accession>
<proteinExistence type="predicted"/>
<dbReference type="EMBL" id="CP083975">
    <property type="protein sequence ID" value="UZF48280.1"/>
    <property type="molecule type" value="Genomic_DNA"/>
</dbReference>
<evidence type="ECO:0000259" key="1">
    <source>
        <dbReference type="PROSITE" id="PS50943"/>
    </source>
</evidence>
<dbReference type="AlphaFoldDB" id="A0AA46X2I1"/>
<dbReference type="Proteomes" id="UP001162740">
    <property type="component" value="Plasmid pGD02.2.1"/>
</dbReference>
<dbReference type="RefSeq" id="WP_081314910.1">
    <property type="nucleotide sequence ID" value="NZ_CP083975.1"/>
</dbReference>
<protein>
    <submittedName>
        <fullName evidence="2">Helix-turn-helix domain-containing protein</fullName>
    </submittedName>
</protein>
<evidence type="ECO:0000313" key="3">
    <source>
        <dbReference type="Proteomes" id="UP001162740"/>
    </source>
</evidence>
<sequence length="121" mass="14208">MSSTFAERLRFLFDNVHPRSRGPYTQTEVVDLLRFSGSRMTTGYMSQLLSGKRTSPGLEVVRDICRVFRVPMDYFGDEETYEEVKQQIIWIQQLRDSEGQQVAARTYDPFRRLTEQDNKSD</sequence>
<evidence type="ECO:0000313" key="2">
    <source>
        <dbReference type="EMBL" id="UZF48280.1"/>
    </source>
</evidence>
<organism evidence="2 3">
    <name type="scientific">Rhodococcus rhodochrous</name>
    <dbReference type="NCBI Taxonomy" id="1829"/>
    <lineage>
        <taxon>Bacteria</taxon>
        <taxon>Bacillati</taxon>
        <taxon>Actinomycetota</taxon>
        <taxon>Actinomycetes</taxon>
        <taxon>Mycobacteriales</taxon>
        <taxon>Nocardiaceae</taxon>
        <taxon>Rhodococcus</taxon>
    </lineage>
</organism>